<evidence type="ECO:0000256" key="2">
    <source>
        <dbReference type="ARBA" id="ARBA00008585"/>
    </source>
</evidence>
<dbReference type="GO" id="GO:0007059">
    <property type="term" value="P:chromosome segregation"/>
    <property type="evidence" value="ECO:0007669"/>
    <property type="project" value="UniProtKB-KW"/>
</dbReference>
<dbReference type="Proteomes" id="UP001626550">
    <property type="component" value="Unassembled WGS sequence"/>
</dbReference>
<dbReference type="Gene3D" id="1.25.40.10">
    <property type="entry name" value="Tetratricopeptide repeat domain"/>
    <property type="match status" value="1"/>
</dbReference>
<dbReference type="SUPFAM" id="SSF48452">
    <property type="entry name" value="TPR-like"/>
    <property type="match status" value="1"/>
</dbReference>
<dbReference type="EMBL" id="JBJKFK010000354">
    <property type="protein sequence ID" value="KAL3317615.1"/>
    <property type="molecule type" value="Genomic_DNA"/>
</dbReference>
<dbReference type="InterPro" id="IPR011990">
    <property type="entry name" value="TPR-like_helical_dom_sf"/>
</dbReference>
<sequence>MTECRDALGLAQQFINSKTGTPYQQESLLIFYLVIDVSYHLICGRAKSAHPVLKQLHQSIQRLARLGDSSQTTSVSCPEIDRFEWMPQEYMVILVYLVTVVQLMQSGALERAQRSADKALTQIEKLCDIDSSPLLPIFHVNLLEHTAMGRLVMGVNTAALEDISKACRICNSNNGMLVKRLPQLHTLLGLYSMSMNLMQDSEAQFTLALNFLVNRIFREAQQVLETCHCLKAASSYVAAFLAFCQNKIPEAKQLLRETVNLGNEEELNRISTSALITMGQIHFNENSLQEGKRVISAAISVAEKLPDIGIQLWATALLKEIAKSLGEAEEERKWFAEHDRYSKMVITDYYKAARAPDHHILVPWLNDPLPALPVPSVQAPTSETLPMTTGNSGSIFNSGAPV</sequence>
<evidence type="ECO:0000256" key="1">
    <source>
        <dbReference type="ARBA" id="ARBA00004642"/>
    </source>
</evidence>
<evidence type="ECO:0000256" key="5">
    <source>
        <dbReference type="ARBA" id="ARBA00022776"/>
    </source>
</evidence>
<comment type="caution">
    <text evidence="10">The sequence shown here is derived from an EMBL/GenBank/DDBJ whole genome shotgun (WGS) entry which is preliminary data.</text>
</comment>
<keyword evidence="5" id="KW-0498">Mitosis</keyword>
<comment type="similarity">
    <text evidence="2">Belongs to the SCC4/mau-2 family.</text>
</comment>
<accession>A0ABD2QDR1</accession>
<evidence type="ECO:0000256" key="4">
    <source>
        <dbReference type="ARBA" id="ARBA00022618"/>
    </source>
</evidence>
<keyword evidence="4" id="KW-0132">Cell division</keyword>
<keyword evidence="11" id="KW-1185">Reference proteome</keyword>
<dbReference type="GO" id="GO:0005654">
    <property type="term" value="C:nucleoplasm"/>
    <property type="evidence" value="ECO:0007669"/>
    <property type="project" value="UniProtKB-SubCell"/>
</dbReference>
<evidence type="ECO:0000256" key="3">
    <source>
        <dbReference type="ARBA" id="ARBA00017198"/>
    </source>
</evidence>
<gene>
    <name evidence="10" type="ORF">Ciccas_003724</name>
</gene>
<reference evidence="10 11" key="1">
    <citation type="submission" date="2024-11" db="EMBL/GenBank/DDBJ databases">
        <title>Adaptive evolution of stress response genes in parasites aligns with host niche diversity.</title>
        <authorList>
            <person name="Hahn C."/>
            <person name="Resl P."/>
        </authorList>
    </citation>
    <scope>NUCLEOTIDE SEQUENCE [LARGE SCALE GENOMIC DNA]</scope>
    <source>
        <strain evidence="10">EGGRZ-B1_66</strain>
        <tissue evidence="10">Body</tissue>
    </source>
</reference>
<organism evidence="10 11">
    <name type="scientific">Cichlidogyrus casuarinus</name>
    <dbReference type="NCBI Taxonomy" id="1844966"/>
    <lineage>
        <taxon>Eukaryota</taxon>
        <taxon>Metazoa</taxon>
        <taxon>Spiralia</taxon>
        <taxon>Lophotrochozoa</taxon>
        <taxon>Platyhelminthes</taxon>
        <taxon>Monogenea</taxon>
        <taxon>Monopisthocotylea</taxon>
        <taxon>Dactylogyridea</taxon>
        <taxon>Ancyrocephalidae</taxon>
        <taxon>Cichlidogyrus</taxon>
    </lineage>
</organism>
<dbReference type="AlphaFoldDB" id="A0ABD2QDR1"/>
<keyword evidence="7" id="KW-0539">Nucleus</keyword>
<name>A0ABD2QDR1_9PLAT</name>
<dbReference type="GO" id="GO:0051301">
    <property type="term" value="P:cell division"/>
    <property type="evidence" value="ECO:0007669"/>
    <property type="project" value="UniProtKB-KW"/>
</dbReference>
<proteinExistence type="inferred from homology"/>
<dbReference type="Pfam" id="PF10345">
    <property type="entry name" value="Cohesin_load"/>
    <property type="match status" value="2"/>
</dbReference>
<evidence type="ECO:0000313" key="10">
    <source>
        <dbReference type="EMBL" id="KAL3317615.1"/>
    </source>
</evidence>
<dbReference type="PANTHER" id="PTHR21394">
    <property type="entry name" value="MAU2 CHROMATID COHESION FACTOR HOMOLOG"/>
    <property type="match status" value="1"/>
</dbReference>
<protein>
    <recommendedName>
        <fullName evidence="3">MAU2 chromatid cohesion factor homolog</fullName>
    </recommendedName>
    <alternativeName>
        <fullName evidence="9">Cohesin loading complex subunit SCC4 homolog</fullName>
    </alternativeName>
</protein>
<keyword evidence="6" id="KW-0159">Chromosome partition</keyword>
<evidence type="ECO:0000256" key="6">
    <source>
        <dbReference type="ARBA" id="ARBA00022829"/>
    </source>
</evidence>
<evidence type="ECO:0000256" key="7">
    <source>
        <dbReference type="ARBA" id="ARBA00023242"/>
    </source>
</evidence>
<evidence type="ECO:0000256" key="8">
    <source>
        <dbReference type="ARBA" id="ARBA00023306"/>
    </source>
</evidence>
<comment type="subcellular location">
    <subcellularLocation>
        <location evidence="1">Nucleus</location>
        <location evidence="1">Nucleoplasm</location>
    </subcellularLocation>
</comment>
<evidence type="ECO:0000313" key="11">
    <source>
        <dbReference type="Proteomes" id="UP001626550"/>
    </source>
</evidence>
<keyword evidence="8" id="KW-0131">Cell cycle</keyword>
<evidence type="ECO:0000256" key="9">
    <source>
        <dbReference type="ARBA" id="ARBA00030523"/>
    </source>
</evidence>
<dbReference type="InterPro" id="IPR019440">
    <property type="entry name" value="MAU2"/>
</dbReference>